<dbReference type="EMBL" id="AP018365">
    <property type="protein sequence ID" value="BBA98730.1"/>
    <property type="molecule type" value="Genomic_DNA"/>
</dbReference>
<keyword evidence="2" id="KW-0472">Membrane</keyword>
<protein>
    <submittedName>
        <fullName evidence="4">Uncharacterized protein</fullName>
    </submittedName>
</protein>
<sequence>MKRTTFGVVAALLLTVAAAGPAAADGGAPSPGAPSGTSAGPSSGTSAGASATATPTAPAVWQPRGGVLDGAATTGDAPAMKAGATYQDTIRPGQTRMYGIALDATSSAYASAFALPPTGAKVAYDDGIELKLVSADGSQCDSREAHFEDDGDARPVGTAVERTADGGEGTCGGAGQYTLQVHRTSEPGSDQAPWPLELRYVSEPPLRPGATARPAPGGATAGSSPTPLTTGTPRPASGGDSFETAAAIRTGIWKDRVLPGETRFYKVPVDWGQGATVFADFSSAPLVGSALDFVNTGVRLTSYSPVRQYVDGDDGSYSGAPTSLDTQLPAVSYANRSSEDETVERVRYAGWYYFAVSVHPDVAEQVSGAVPVTLRVQVTGTAQAGPPYTGDPGAAGIGVDAHEVAAADGTAPAAASATGISSSSRLRLVAYGAFGLGTLLLLVLAVWYGAARRRAARG</sequence>
<feature type="compositionally biased region" description="Low complexity" evidence="1">
    <location>
        <begin position="208"/>
        <end position="232"/>
    </location>
</feature>
<dbReference type="AlphaFoldDB" id="A0A7U3UQX5"/>
<dbReference type="KEGG" id="arev:RVR_5034"/>
<feature type="transmembrane region" description="Helical" evidence="2">
    <location>
        <begin position="428"/>
        <end position="450"/>
    </location>
</feature>
<keyword evidence="2" id="KW-1133">Transmembrane helix</keyword>
<keyword evidence="2" id="KW-0812">Transmembrane</keyword>
<evidence type="ECO:0000256" key="1">
    <source>
        <dbReference type="SAM" id="MobiDB-lite"/>
    </source>
</evidence>
<evidence type="ECO:0000256" key="2">
    <source>
        <dbReference type="SAM" id="Phobius"/>
    </source>
</evidence>
<name>A0A7U3UQX5_9ACTN</name>
<feature type="chain" id="PRO_5032990654" evidence="3">
    <location>
        <begin position="25"/>
        <end position="458"/>
    </location>
</feature>
<reference evidence="4 5" key="2">
    <citation type="journal article" date="2011" name="J. Antibiot.">
        <title>Furaquinocins I and J: novel polyketide isoprenoid hybrid compounds from Streptomyces reveromyceticus SN-593.</title>
        <authorList>
            <person name="Panthee S."/>
            <person name="Takahashi S."/>
            <person name="Takagi H."/>
            <person name="Nogawa T."/>
            <person name="Oowada E."/>
            <person name="Uramoto M."/>
            <person name="Osada H."/>
        </authorList>
    </citation>
    <scope>NUCLEOTIDE SEQUENCE [LARGE SCALE GENOMIC DNA]</scope>
    <source>
        <strain evidence="4 5">SN-593</strain>
    </source>
</reference>
<reference evidence="4 5" key="3">
    <citation type="journal article" date="2011" name="Nat. Chem. Biol.">
        <title>Reveromycin A biosynthesis uses RevG and RevJ for stereospecific spiroacetal formation.</title>
        <authorList>
            <person name="Takahashi S."/>
            <person name="Toyoda A."/>
            <person name="Sekiyama Y."/>
            <person name="Takagi H."/>
            <person name="Nogawa T."/>
            <person name="Uramoto M."/>
            <person name="Suzuki R."/>
            <person name="Koshino H."/>
            <person name="Kumano T."/>
            <person name="Panthee S."/>
            <person name="Dairi T."/>
            <person name="Ishikawa J."/>
            <person name="Ikeda H."/>
            <person name="Sakaki Y."/>
            <person name="Osada H."/>
        </authorList>
    </citation>
    <scope>NUCLEOTIDE SEQUENCE [LARGE SCALE GENOMIC DNA]</scope>
    <source>
        <strain evidence="4 5">SN-593</strain>
    </source>
</reference>
<reference evidence="4 5" key="1">
    <citation type="journal article" date="2010" name="J. Bacteriol.">
        <title>Biochemical characterization of a novel indole prenyltransferase from Streptomyces sp. SN-593.</title>
        <authorList>
            <person name="Takahashi S."/>
            <person name="Takagi H."/>
            <person name="Toyoda A."/>
            <person name="Uramoto M."/>
            <person name="Nogawa T."/>
            <person name="Ueki M."/>
            <person name="Sakaki Y."/>
            <person name="Osada H."/>
        </authorList>
    </citation>
    <scope>NUCLEOTIDE SEQUENCE [LARGE SCALE GENOMIC DNA]</scope>
    <source>
        <strain evidence="4 5">SN-593</strain>
    </source>
</reference>
<reference evidence="4 5" key="4">
    <citation type="journal article" date="2020" name="Sci. Rep.">
        <title>beta-carboline chemical signals induce reveromycin production through a LuxR family regulator in Streptomyces sp. SN-593.</title>
        <authorList>
            <person name="Panthee S."/>
            <person name="Kito N."/>
            <person name="Hayashi T."/>
            <person name="Shimizu T."/>
            <person name="Ishikawa J."/>
            <person name="Hamamoto H."/>
            <person name="Osada H."/>
            <person name="Takahashi S."/>
        </authorList>
    </citation>
    <scope>NUCLEOTIDE SEQUENCE [LARGE SCALE GENOMIC DNA]</scope>
    <source>
        <strain evidence="4 5">SN-593</strain>
    </source>
</reference>
<gene>
    <name evidence="4" type="ORF">RVR_5034</name>
</gene>
<feature type="region of interest" description="Disordered" evidence="1">
    <location>
        <begin position="204"/>
        <end position="241"/>
    </location>
</feature>
<dbReference type="Proteomes" id="UP000595703">
    <property type="component" value="Chromosome"/>
</dbReference>
<evidence type="ECO:0000313" key="5">
    <source>
        <dbReference type="Proteomes" id="UP000595703"/>
    </source>
</evidence>
<evidence type="ECO:0000313" key="4">
    <source>
        <dbReference type="EMBL" id="BBA98730.1"/>
    </source>
</evidence>
<accession>A0A7U3UQX5</accession>
<evidence type="ECO:0000256" key="3">
    <source>
        <dbReference type="SAM" id="SignalP"/>
    </source>
</evidence>
<proteinExistence type="predicted"/>
<feature type="compositionally biased region" description="Low complexity" evidence="1">
    <location>
        <begin position="23"/>
        <end position="59"/>
    </location>
</feature>
<dbReference type="RefSeq" id="WP_202234826.1">
    <property type="nucleotide sequence ID" value="NZ_AP018365.1"/>
</dbReference>
<keyword evidence="5" id="KW-1185">Reference proteome</keyword>
<keyword evidence="3" id="KW-0732">Signal</keyword>
<feature type="region of interest" description="Disordered" evidence="1">
    <location>
        <begin position="23"/>
        <end position="74"/>
    </location>
</feature>
<feature type="signal peptide" evidence="3">
    <location>
        <begin position="1"/>
        <end position="24"/>
    </location>
</feature>
<organism evidence="4 5">
    <name type="scientific">Actinacidiphila reveromycinica</name>
    <dbReference type="NCBI Taxonomy" id="659352"/>
    <lineage>
        <taxon>Bacteria</taxon>
        <taxon>Bacillati</taxon>
        <taxon>Actinomycetota</taxon>
        <taxon>Actinomycetes</taxon>
        <taxon>Kitasatosporales</taxon>
        <taxon>Streptomycetaceae</taxon>
        <taxon>Actinacidiphila</taxon>
    </lineage>
</organism>